<keyword evidence="4" id="KW-0378">Hydrolase</keyword>
<comment type="caution">
    <text evidence="4">The sequence shown here is derived from an EMBL/GenBank/DDBJ whole genome shotgun (WGS) entry which is preliminary data.</text>
</comment>
<dbReference type="InterPro" id="IPR012341">
    <property type="entry name" value="6hp_glycosidase-like_sf"/>
</dbReference>
<accession>A0ABV8G796</accession>
<dbReference type="PANTHER" id="PTHR43465:SF2">
    <property type="entry name" value="DUF1680 DOMAIN PROTEIN (AFU_ORTHOLOGUE AFUA_1G08910)"/>
    <property type="match status" value="1"/>
</dbReference>
<feature type="domain" description="Non-reducing end beta-L-arabinofuranosidase-like GH127 middle" evidence="2">
    <location>
        <begin position="429"/>
        <end position="522"/>
    </location>
</feature>
<dbReference type="InterPro" id="IPR049174">
    <property type="entry name" value="Beta-AFase-like"/>
</dbReference>
<organism evidence="4 5">
    <name type="scientific">Nonomuraea purpurea</name>
    <dbReference type="NCBI Taxonomy" id="1849276"/>
    <lineage>
        <taxon>Bacteria</taxon>
        <taxon>Bacillati</taxon>
        <taxon>Actinomycetota</taxon>
        <taxon>Actinomycetes</taxon>
        <taxon>Streptosporangiales</taxon>
        <taxon>Streptosporangiaceae</taxon>
        <taxon>Nonomuraea</taxon>
    </lineage>
</organism>
<dbReference type="GO" id="GO:0016787">
    <property type="term" value="F:hydrolase activity"/>
    <property type="evidence" value="ECO:0007669"/>
    <property type="project" value="UniProtKB-KW"/>
</dbReference>
<evidence type="ECO:0000259" key="3">
    <source>
        <dbReference type="Pfam" id="PF20737"/>
    </source>
</evidence>
<dbReference type="InterPro" id="IPR012878">
    <property type="entry name" value="Beta-AFase-like_GH127_cat"/>
</dbReference>
<name>A0ABV8G796_9ACTN</name>
<dbReference type="InterPro" id="IPR049049">
    <property type="entry name" value="Beta-AFase-like_GH127_C"/>
</dbReference>
<dbReference type="InterPro" id="IPR008928">
    <property type="entry name" value="6-hairpin_glycosidase_sf"/>
</dbReference>
<sequence>MTPAGHRTIPVDPATAVLLTPLPIHDVTLRGFWGERQRLNRDKVIPHCDEWLERAGWVGNLRAAVDGTLATNRVGRLFTDSEIYKIMEAMAWEVAREPSPRFEARLAELSRLLTEAQAADGYLNSFYDYPGGPERYSDLEWGHELYCAGHLIQAAVARLRAGHDDALVAVARAAADHICREFGADGRDGICGHPEIETALVELYRATGERRYLDQASRFVERRGNRTLGDTMYGGRDYYQDDVCIRDAPVLVGHAVRALYLTAGAIDVAVETGDQALLEHLAAQFDRTVERRTYLTGGMGSHHHGESYGEDFELPADRAYAETCAGVASVMVAWRLLLATGEPRYADIIERTLYNIVATAPSDNGDAFHYVNTLHRRSMSVLPDPNHPSLRRTDGMRAAWFTTSCCPTNIARTLASLGGYLATVDGRGLQVHQYVDGEIQATLPDGRGVGISLETAYPLDGMVRLRVTQSDGEPWALSLRVPGWTEKATLRYGATTHQLAPGTATVTEAWQVGDELTLDLGMTPRWVRPDPRIDAVRGCAALERGPLVYCLESADQHEVDLNLVEVDTSAPFAVREPDDLPGSLAIIVSGTVRDEATGGWPYLPSQTGRPARQVKLTYVPYHRWGNRGPSAMRVWTPAVGGP</sequence>
<feature type="domain" description="Non-reducing end beta-L-arabinofuranosidase-like GH127 C-terminal" evidence="3">
    <location>
        <begin position="524"/>
        <end position="637"/>
    </location>
</feature>
<dbReference type="PANTHER" id="PTHR43465">
    <property type="entry name" value="DUF1680 DOMAIN PROTEIN (AFU_ORTHOLOGUE AFUA_1G08910)"/>
    <property type="match status" value="1"/>
</dbReference>
<keyword evidence="5" id="KW-1185">Reference proteome</keyword>
<proteinExistence type="predicted"/>
<evidence type="ECO:0000313" key="5">
    <source>
        <dbReference type="Proteomes" id="UP001595851"/>
    </source>
</evidence>
<dbReference type="EMBL" id="JBHSBI010000008">
    <property type="protein sequence ID" value="MFC4008980.1"/>
    <property type="molecule type" value="Genomic_DNA"/>
</dbReference>
<evidence type="ECO:0000313" key="4">
    <source>
        <dbReference type="EMBL" id="MFC4008980.1"/>
    </source>
</evidence>
<gene>
    <name evidence="4" type="ORF">ACFOY2_17245</name>
</gene>
<dbReference type="SUPFAM" id="SSF48208">
    <property type="entry name" value="Six-hairpin glycosidases"/>
    <property type="match status" value="1"/>
</dbReference>
<reference evidence="5" key="1">
    <citation type="journal article" date="2019" name="Int. J. Syst. Evol. Microbiol.">
        <title>The Global Catalogue of Microorganisms (GCM) 10K type strain sequencing project: providing services to taxonomists for standard genome sequencing and annotation.</title>
        <authorList>
            <consortium name="The Broad Institute Genomics Platform"/>
            <consortium name="The Broad Institute Genome Sequencing Center for Infectious Disease"/>
            <person name="Wu L."/>
            <person name="Ma J."/>
        </authorList>
    </citation>
    <scope>NUCLEOTIDE SEQUENCE [LARGE SCALE GENOMIC DNA]</scope>
    <source>
        <strain evidence="5">TBRC 1276</strain>
    </source>
</reference>
<feature type="domain" description="Non-reducing end beta-L-arabinofuranosidase-like GH127 catalytic" evidence="1">
    <location>
        <begin position="26"/>
        <end position="418"/>
    </location>
</feature>
<dbReference type="Proteomes" id="UP001595851">
    <property type="component" value="Unassembled WGS sequence"/>
</dbReference>
<dbReference type="Pfam" id="PF07944">
    <property type="entry name" value="Beta-AFase-like_GH127_cat"/>
    <property type="match status" value="1"/>
</dbReference>
<dbReference type="RefSeq" id="WP_379529045.1">
    <property type="nucleotide sequence ID" value="NZ_JBHSBI010000008.1"/>
</dbReference>
<dbReference type="Pfam" id="PF20736">
    <property type="entry name" value="Glyco_hydro127M"/>
    <property type="match status" value="1"/>
</dbReference>
<dbReference type="Gene3D" id="1.50.10.10">
    <property type="match status" value="1"/>
</dbReference>
<evidence type="ECO:0000259" key="2">
    <source>
        <dbReference type="Pfam" id="PF20736"/>
    </source>
</evidence>
<dbReference type="Pfam" id="PF20737">
    <property type="entry name" value="Glyco_hydro127C"/>
    <property type="match status" value="1"/>
</dbReference>
<protein>
    <submittedName>
        <fullName evidence="4">Glycoside hydrolase family 127 protein</fullName>
    </submittedName>
</protein>
<evidence type="ECO:0000259" key="1">
    <source>
        <dbReference type="Pfam" id="PF07944"/>
    </source>
</evidence>
<dbReference type="InterPro" id="IPR049046">
    <property type="entry name" value="Beta-AFase-like_GH127_middle"/>
</dbReference>